<feature type="compositionally biased region" description="Polar residues" evidence="2">
    <location>
        <begin position="525"/>
        <end position="542"/>
    </location>
</feature>
<feature type="compositionally biased region" description="Acidic residues" evidence="2">
    <location>
        <begin position="420"/>
        <end position="430"/>
    </location>
</feature>
<dbReference type="GO" id="GO:0016020">
    <property type="term" value="C:membrane"/>
    <property type="evidence" value="ECO:0007669"/>
    <property type="project" value="InterPro"/>
</dbReference>
<dbReference type="Proteomes" id="UP000829720">
    <property type="component" value="Unassembled WGS sequence"/>
</dbReference>
<dbReference type="PANTHER" id="PTHR47528:SF1">
    <property type="entry name" value="PARALEMMIN-3"/>
    <property type="match status" value="1"/>
</dbReference>
<evidence type="ECO:0000313" key="3">
    <source>
        <dbReference type="EMBL" id="KAI1886799.1"/>
    </source>
</evidence>
<evidence type="ECO:0008006" key="5">
    <source>
        <dbReference type="Google" id="ProtNLM"/>
    </source>
</evidence>
<comment type="caution">
    <text evidence="3">The sequence shown here is derived from an EMBL/GenBank/DDBJ whole genome shotgun (WGS) entry which is preliminary data.</text>
</comment>
<dbReference type="EMBL" id="JAERUA010000019">
    <property type="protein sequence ID" value="KAI1886799.1"/>
    <property type="molecule type" value="Genomic_DNA"/>
</dbReference>
<keyword evidence="1" id="KW-0175">Coiled coil</keyword>
<evidence type="ECO:0000256" key="2">
    <source>
        <dbReference type="SAM" id="MobiDB-lite"/>
    </source>
</evidence>
<name>A0A8T3CNR7_9TELE</name>
<feature type="compositionally biased region" description="Basic and acidic residues" evidence="2">
    <location>
        <begin position="46"/>
        <end position="65"/>
    </location>
</feature>
<dbReference type="InterPro" id="IPR024149">
    <property type="entry name" value="Paralemmin-3"/>
</dbReference>
<feature type="compositionally biased region" description="Basic and acidic residues" evidence="2">
    <location>
        <begin position="330"/>
        <end position="339"/>
    </location>
</feature>
<dbReference type="PANTHER" id="PTHR47528">
    <property type="entry name" value="PARALEMMIN-3"/>
    <property type="match status" value="1"/>
</dbReference>
<accession>A0A8T3CNR7</accession>
<reference evidence="3" key="1">
    <citation type="submission" date="2021-01" db="EMBL/GenBank/DDBJ databases">
        <authorList>
            <person name="Zahm M."/>
            <person name="Roques C."/>
            <person name="Cabau C."/>
            <person name="Klopp C."/>
            <person name="Donnadieu C."/>
            <person name="Jouanno E."/>
            <person name="Lampietro C."/>
            <person name="Louis A."/>
            <person name="Herpin A."/>
            <person name="Echchiki A."/>
            <person name="Berthelot C."/>
            <person name="Parey E."/>
            <person name="Roest-Crollius H."/>
            <person name="Braasch I."/>
            <person name="Postlethwait J."/>
            <person name="Bobe J."/>
            <person name="Montfort J."/>
            <person name="Bouchez O."/>
            <person name="Begum T."/>
            <person name="Mejri S."/>
            <person name="Adams A."/>
            <person name="Chen W.-J."/>
            <person name="Guiguen Y."/>
        </authorList>
    </citation>
    <scope>NUCLEOTIDE SEQUENCE</scope>
    <source>
        <tissue evidence="3">Blood</tissue>
    </source>
</reference>
<feature type="region of interest" description="Disordered" evidence="2">
    <location>
        <begin position="461"/>
        <end position="574"/>
    </location>
</feature>
<protein>
    <recommendedName>
        <fullName evidence="5">Paralemmin-3</fullName>
    </recommendedName>
</protein>
<evidence type="ECO:0000256" key="1">
    <source>
        <dbReference type="ARBA" id="ARBA00023054"/>
    </source>
</evidence>
<keyword evidence="4" id="KW-1185">Reference proteome</keyword>
<proteinExistence type="predicted"/>
<feature type="compositionally biased region" description="Pro residues" evidence="2">
    <location>
        <begin position="85"/>
        <end position="94"/>
    </location>
</feature>
<dbReference type="AlphaFoldDB" id="A0A8T3CNR7"/>
<evidence type="ECO:0000313" key="4">
    <source>
        <dbReference type="Proteomes" id="UP000829720"/>
    </source>
</evidence>
<sequence length="574" mass="60769">MAATTHLHECFSLTAFESSWTELHRVRSKMDEAEKYQQRLQAIAEKRRLQEEQDRARREMEDKKLRVQQLKRKSLRDQWLMEGPPTTPDSPGPSSPFWGSPTQEVQAQIDKLQMESQQIAENLQDHGNNKTEELKEDGGSSEHPSAALENGQQEQSVLGVVEVQVEQDVKTGATTIMSASSLPSVSLGEAVDLRETVLEDGLSTAQAAEGGGAESTPQELGQNLAAEAESGVGAVPEEAAAIPNGTQEGEDETQKPFAEDKDADADSTLNPPQQEDLAGTLQSESVSPGQGEGGLEGVGPATQLVEDPVLLLASSEAEPGQDVGEEDAGEIMRAERVLVTDEGDEVAEAGEEKEQPPDSPTDLTPSPDGSAPVETPALEAPEPVPEDGAEASQETEKVTEAQAPEDEAAAAETGMGTGEGETEGPGENEEAAPVSEEPPAVTEMDVLASQVPVYCTVQPVIVPQPDTGGAGEAESARPEEKPEEKEEEVVEAPAPAAAEGQFQDVPLDGNAKPEVGEKPELQPLMGSTETPAELSEQQTLLSPKTDALNEDAAPSRAEGTERPKTKSCQCCSVM</sequence>
<dbReference type="OrthoDB" id="9934905at2759"/>
<feature type="region of interest" description="Disordered" evidence="2">
    <location>
        <begin position="201"/>
        <end position="445"/>
    </location>
</feature>
<dbReference type="Pfam" id="PF03285">
    <property type="entry name" value="Paralemmin"/>
    <property type="match status" value="1"/>
</dbReference>
<dbReference type="GO" id="GO:0008360">
    <property type="term" value="P:regulation of cell shape"/>
    <property type="evidence" value="ECO:0007669"/>
    <property type="project" value="InterPro"/>
</dbReference>
<feature type="compositionally biased region" description="Low complexity" evidence="2">
    <location>
        <begin position="431"/>
        <end position="443"/>
    </location>
</feature>
<gene>
    <name evidence="3" type="ORF">AGOR_G00199530</name>
</gene>
<feature type="region of interest" description="Disordered" evidence="2">
    <location>
        <begin position="46"/>
        <end position="155"/>
    </location>
</feature>
<organism evidence="3 4">
    <name type="scientific">Albula goreensis</name>
    <dbReference type="NCBI Taxonomy" id="1534307"/>
    <lineage>
        <taxon>Eukaryota</taxon>
        <taxon>Metazoa</taxon>
        <taxon>Chordata</taxon>
        <taxon>Craniata</taxon>
        <taxon>Vertebrata</taxon>
        <taxon>Euteleostomi</taxon>
        <taxon>Actinopterygii</taxon>
        <taxon>Neopterygii</taxon>
        <taxon>Teleostei</taxon>
        <taxon>Albuliformes</taxon>
        <taxon>Albulidae</taxon>
        <taxon>Albula</taxon>
    </lineage>
</organism>
<feature type="compositionally biased region" description="Basic and acidic residues" evidence="2">
    <location>
        <begin position="474"/>
        <end position="484"/>
    </location>
</feature>
<dbReference type="InterPro" id="IPR004965">
    <property type="entry name" value="Paralemmin"/>
</dbReference>
<feature type="compositionally biased region" description="Basic and acidic residues" evidence="2">
    <location>
        <begin position="123"/>
        <end position="140"/>
    </location>
</feature>